<proteinExistence type="predicted"/>
<dbReference type="EMBL" id="JASSZA010000013">
    <property type="protein sequence ID" value="KAK2095412.1"/>
    <property type="molecule type" value="Genomic_DNA"/>
</dbReference>
<evidence type="ECO:0000313" key="2">
    <source>
        <dbReference type="Proteomes" id="UP001266305"/>
    </source>
</evidence>
<feature type="non-terminal residue" evidence="1">
    <location>
        <position position="1"/>
    </location>
</feature>
<name>A0ABQ9UEA6_SAGOE</name>
<accession>A0ABQ9UEA6</accession>
<comment type="caution">
    <text evidence="1">The sequence shown here is derived from an EMBL/GenBank/DDBJ whole genome shotgun (WGS) entry which is preliminary data.</text>
</comment>
<evidence type="ECO:0000313" key="1">
    <source>
        <dbReference type="EMBL" id="KAK2095412.1"/>
    </source>
</evidence>
<protein>
    <submittedName>
        <fullName evidence="1">Oxidation resistance protein 1</fullName>
    </submittedName>
</protein>
<gene>
    <name evidence="1" type="primary">OXR1_2</name>
    <name evidence="1" type="ORF">P7K49_026828</name>
</gene>
<feature type="non-terminal residue" evidence="1">
    <location>
        <position position="54"/>
    </location>
</feature>
<dbReference type="Proteomes" id="UP001266305">
    <property type="component" value="Unassembled WGS sequence"/>
</dbReference>
<sequence length="54" mass="6314">TDHLYAFFIQWSPEIYAEDTGEYTREPGFIVVKKIEESETVEDSSNQAAAREWE</sequence>
<reference evidence="1 2" key="1">
    <citation type="submission" date="2023-05" db="EMBL/GenBank/DDBJ databases">
        <title>B98-5 Cell Line De Novo Hybrid Assembly: An Optical Mapping Approach.</title>
        <authorList>
            <person name="Kananen K."/>
            <person name="Auerbach J.A."/>
            <person name="Kautto E."/>
            <person name="Blachly J.S."/>
        </authorList>
    </citation>
    <scope>NUCLEOTIDE SEQUENCE [LARGE SCALE GENOMIC DNA]</scope>
    <source>
        <strain evidence="1">B95-8</strain>
        <tissue evidence="1">Cell line</tissue>
    </source>
</reference>
<keyword evidence="2" id="KW-1185">Reference proteome</keyword>
<organism evidence="1 2">
    <name type="scientific">Saguinus oedipus</name>
    <name type="common">Cotton-top tamarin</name>
    <name type="synonym">Oedipomidas oedipus</name>
    <dbReference type="NCBI Taxonomy" id="9490"/>
    <lineage>
        <taxon>Eukaryota</taxon>
        <taxon>Metazoa</taxon>
        <taxon>Chordata</taxon>
        <taxon>Craniata</taxon>
        <taxon>Vertebrata</taxon>
        <taxon>Euteleostomi</taxon>
        <taxon>Mammalia</taxon>
        <taxon>Eutheria</taxon>
        <taxon>Euarchontoglires</taxon>
        <taxon>Primates</taxon>
        <taxon>Haplorrhini</taxon>
        <taxon>Platyrrhini</taxon>
        <taxon>Cebidae</taxon>
        <taxon>Callitrichinae</taxon>
        <taxon>Saguinus</taxon>
    </lineage>
</organism>